<evidence type="ECO:0000256" key="4">
    <source>
        <dbReference type="ARBA" id="ARBA00022723"/>
    </source>
</evidence>
<sequence length="263" mass="28504">MGCNAGSNYKNRDISPVMHQASSNWYCHHCNMKLLTGLLLAAATAQAHYTFPRLVVNGKAEEKDWSVTRRTKNDNTKQGIENPTVGDIRCYSSSNAANIAEVPAGATIHYISTQQVNHPGPTQYYLAKVPAGQSAKTWDGSGAVWFKIHTTKPAVDKNKQMTWPGQNEYKTVNATIPKATPDGEYLLRVEHIALHMAMQANKAQFYLSCSQVKITGGGNGTPGPLVSLPGAYKSSDPGILVDLNKYLSAPDTYQPPGPAVWSG</sequence>
<keyword evidence="3" id="KW-0964">Secreted</keyword>
<keyword evidence="5" id="KW-0732">Signal</keyword>
<keyword evidence="4" id="KW-0479">Metal-binding</keyword>
<keyword evidence="6" id="KW-0136">Cellulose degradation</keyword>
<evidence type="ECO:0000256" key="9">
    <source>
        <dbReference type="ARBA" id="ARBA00023033"/>
    </source>
</evidence>
<dbReference type="PANTHER" id="PTHR33353:SF10">
    <property type="entry name" value="ENDO-BETA-1,4-GLUCANASE D"/>
    <property type="match status" value="1"/>
</dbReference>
<keyword evidence="18" id="KW-1185">Reference proteome</keyword>
<evidence type="ECO:0000256" key="15">
    <source>
        <dbReference type="ARBA" id="ARBA00047174"/>
    </source>
</evidence>
<keyword evidence="7" id="KW-0560">Oxidoreductase</keyword>
<dbReference type="InterPro" id="IPR005103">
    <property type="entry name" value="AA9_LPMO"/>
</dbReference>
<feature type="domain" description="Auxiliary Activity family 9 catalytic" evidence="16">
    <location>
        <begin position="48"/>
        <end position="248"/>
    </location>
</feature>
<evidence type="ECO:0000313" key="17">
    <source>
        <dbReference type="EMBL" id="KAF2271239.1"/>
    </source>
</evidence>
<dbReference type="Gene3D" id="2.70.50.70">
    <property type="match status" value="1"/>
</dbReference>
<keyword evidence="8" id="KW-0186">Copper</keyword>
<keyword evidence="12" id="KW-0624">Polysaccharide degradation</keyword>
<dbReference type="GO" id="GO:0004497">
    <property type="term" value="F:monooxygenase activity"/>
    <property type="evidence" value="ECO:0007669"/>
    <property type="project" value="UniProtKB-KW"/>
</dbReference>
<evidence type="ECO:0000313" key="18">
    <source>
        <dbReference type="Proteomes" id="UP000800097"/>
    </source>
</evidence>
<evidence type="ECO:0000256" key="8">
    <source>
        <dbReference type="ARBA" id="ARBA00023008"/>
    </source>
</evidence>
<keyword evidence="9" id="KW-0503">Monooxygenase</keyword>
<reference evidence="17" key="1">
    <citation type="journal article" date="2020" name="Stud. Mycol.">
        <title>101 Dothideomycetes genomes: a test case for predicting lifestyles and emergence of pathogens.</title>
        <authorList>
            <person name="Haridas S."/>
            <person name="Albert R."/>
            <person name="Binder M."/>
            <person name="Bloem J."/>
            <person name="Labutti K."/>
            <person name="Salamov A."/>
            <person name="Andreopoulos B."/>
            <person name="Baker S."/>
            <person name="Barry K."/>
            <person name="Bills G."/>
            <person name="Bluhm B."/>
            <person name="Cannon C."/>
            <person name="Castanera R."/>
            <person name="Culley D."/>
            <person name="Daum C."/>
            <person name="Ezra D."/>
            <person name="Gonzalez J."/>
            <person name="Henrissat B."/>
            <person name="Kuo A."/>
            <person name="Liang C."/>
            <person name="Lipzen A."/>
            <person name="Lutzoni F."/>
            <person name="Magnuson J."/>
            <person name="Mondo S."/>
            <person name="Nolan M."/>
            <person name="Ohm R."/>
            <person name="Pangilinan J."/>
            <person name="Park H.-J."/>
            <person name="Ramirez L."/>
            <person name="Alfaro M."/>
            <person name="Sun H."/>
            <person name="Tritt A."/>
            <person name="Yoshinaga Y."/>
            <person name="Zwiers L.-H."/>
            <person name="Turgeon B."/>
            <person name="Goodwin S."/>
            <person name="Spatafora J."/>
            <person name="Crous P."/>
            <person name="Grigoriev I."/>
        </authorList>
    </citation>
    <scope>NUCLEOTIDE SEQUENCE</scope>
    <source>
        <strain evidence="17">CBS 379.55</strain>
    </source>
</reference>
<dbReference type="InterPro" id="IPR049892">
    <property type="entry name" value="AA9"/>
</dbReference>
<evidence type="ECO:0000256" key="5">
    <source>
        <dbReference type="ARBA" id="ARBA00022729"/>
    </source>
</evidence>
<comment type="subcellular location">
    <subcellularLocation>
        <location evidence="2">Secreted</location>
    </subcellularLocation>
</comment>
<evidence type="ECO:0000256" key="12">
    <source>
        <dbReference type="ARBA" id="ARBA00023326"/>
    </source>
</evidence>
<accession>A0A6A6J7R4</accession>
<keyword evidence="10" id="KW-1015">Disulfide bond</keyword>
<evidence type="ECO:0000256" key="1">
    <source>
        <dbReference type="ARBA" id="ARBA00001973"/>
    </source>
</evidence>
<proteinExistence type="inferred from homology"/>
<dbReference type="GeneID" id="54547719"/>
<organism evidence="17 18">
    <name type="scientific">Westerdykella ornata</name>
    <dbReference type="NCBI Taxonomy" id="318751"/>
    <lineage>
        <taxon>Eukaryota</taxon>
        <taxon>Fungi</taxon>
        <taxon>Dikarya</taxon>
        <taxon>Ascomycota</taxon>
        <taxon>Pezizomycotina</taxon>
        <taxon>Dothideomycetes</taxon>
        <taxon>Pleosporomycetidae</taxon>
        <taxon>Pleosporales</taxon>
        <taxon>Sporormiaceae</taxon>
        <taxon>Westerdykella</taxon>
    </lineage>
</organism>
<comment type="cofactor">
    <cofactor evidence="1">
        <name>Cu(2+)</name>
        <dbReference type="ChEBI" id="CHEBI:29036"/>
    </cofactor>
</comment>
<evidence type="ECO:0000256" key="3">
    <source>
        <dbReference type="ARBA" id="ARBA00022525"/>
    </source>
</evidence>
<dbReference type="GO" id="GO:0046872">
    <property type="term" value="F:metal ion binding"/>
    <property type="evidence" value="ECO:0007669"/>
    <property type="project" value="UniProtKB-KW"/>
</dbReference>
<dbReference type="GO" id="GO:0005576">
    <property type="term" value="C:extracellular region"/>
    <property type="evidence" value="ECO:0007669"/>
    <property type="project" value="UniProtKB-SubCell"/>
</dbReference>
<dbReference type="GO" id="GO:0030245">
    <property type="term" value="P:cellulose catabolic process"/>
    <property type="evidence" value="ECO:0007669"/>
    <property type="project" value="UniProtKB-KW"/>
</dbReference>
<dbReference type="PANTHER" id="PTHR33353">
    <property type="entry name" value="PUTATIVE (AFU_ORTHOLOGUE AFUA_1G12560)-RELATED"/>
    <property type="match status" value="1"/>
</dbReference>
<comment type="similarity">
    <text evidence="13">Belongs to the polysaccharide monooxygenase AA9 family.</text>
</comment>
<protein>
    <recommendedName>
        <fullName evidence="15">lytic cellulose monooxygenase (C4-dehydrogenating)</fullName>
        <ecNumber evidence="15">1.14.99.56</ecNumber>
    </recommendedName>
</protein>
<keyword evidence="11" id="KW-0119">Carbohydrate metabolism</keyword>
<evidence type="ECO:0000256" key="14">
    <source>
        <dbReference type="ARBA" id="ARBA00045077"/>
    </source>
</evidence>
<dbReference type="EC" id="1.14.99.56" evidence="15"/>
<dbReference type="EMBL" id="ML986560">
    <property type="protein sequence ID" value="KAF2271239.1"/>
    <property type="molecule type" value="Genomic_DNA"/>
</dbReference>
<dbReference type="CDD" id="cd21175">
    <property type="entry name" value="LPMO_AA9"/>
    <property type="match status" value="1"/>
</dbReference>
<comment type="catalytic activity">
    <reaction evidence="14">
        <text>[(1-&gt;4)-beta-D-glucosyl]n+m + reduced acceptor + O2 = 4-dehydro-beta-D-glucosyl-[(1-&gt;4)-beta-D-glucosyl]n-1 + [(1-&gt;4)-beta-D-glucosyl]m + acceptor + H2O.</text>
        <dbReference type="EC" id="1.14.99.56"/>
    </reaction>
</comment>
<gene>
    <name evidence="17" type="ORF">EI97DRAFT_303435</name>
</gene>
<dbReference type="RefSeq" id="XP_033648778.1">
    <property type="nucleotide sequence ID" value="XM_033794544.1"/>
</dbReference>
<evidence type="ECO:0000256" key="13">
    <source>
        <dbReference type="ARBA" id="ARBA00044502"/>
    </source>
</evidence>
<evidence type="ECO:0000259" key="16">
    <source>
        <dbReference type="Pfam" id="PF03443"/>
    </source>
</evidence>
<dbReference type="OrthoDB" id="5271017at2759"/>
<evidence type="ECO:0000256" key="11">
    <source>
        <dbReference type="ARBA" id="ARBA00023277"/>
    </source>
</evidence>
<dbReference type="Proteomes" id="UP000800097">
    <property type="component" value="Unassembled WGS sequence"/>
</dbReference>
<dbReference type="AlphaFoldDB" id="A0A6A6J7R4"/>
<evidence type="ECO:0000256" key="2">
    <source>
        <dbReference type="ARBA" id="ARBA00004613"/>
    </source>
</evidence>
<evidence type="ECO:0000256" key="6">
    <source>
        <dbReference type="ARBA" id="ARBA00023001"/>
    </source>
</evidence>
<dbReference type="Pfam" id="PF03443">
    <property type="entry name" value="AA9"/>
    <property type="match status" value="1"/>
</dbReference>
<evidence type="ECO:0000256" key="7">
    <source>
        <dbReference type="ARBA" id="ARBA00023002"/>
    </source>
</evidence>
<evidence type="ECO:0000256" key="10">
    <source>
        <dbReference type="ARBA" id="ARBA00023157"/>
    </source>
</evidence>
<name>A0A6A6J7R4_WESOR</name>